<dbReference type="Pfam" id="PF00027">
    <property type="entry name" value="cNMP_binding"/>
    <property type="match status" value="1"/>
</dbReference>
<gene>
    <name evidence="2" type="ORF">MQE36_03480</name>
</gene>
<organism evidence="2 3">
    <name type="scientific">Zhouia spongiae</name>
    <dbReference type="NCBI Taxonomy" id="2202721"/>
    <lineage>
        <taxon>Bacteria</taxon>
        <taxon>Pseudomonadati</taxon>
        <taxon>Bacteroidota</taxon>
        <taxon>Flavobacteriia</taxon>
        <taxon>Flavobacteriales</taxon>
        <taxon>Flavobacteriaceae</taxon>
        <taxon>Zhouia</taxon>
    </lineage>
</organism>
<dbReference type="Proteomes" id="UP000829476">
    <property type="component" value="Chromosome"/>
</dbReference>
<sequence>MIRKNLKLLQYLIRTFPENNEHNISVVNYHPGEIILDQNKRVYSVHIVKKGIVKCYLTEDNGNDFIQEFFGDGELFGEVEVIKGGLSFCKIEAITPVEVFLVSETTFTSLLETNRQFNRLILEALTNKIQYKAIRHAYNQSHTIEDKLIRLQNEFPQLFRKISKSDIANYLGITIRSLNRTLNAMDS</sequence>
<name>A0ABY3YNR2_9FLAO</name>
<dbReference type="InterPro" id="IPR000595">
    <property type="entry name" value="cNMP-bd_dom"/>
</dbReference>
<dbReference type="SMART" id="SM00100">
    <property type="entry name" value="cNMP"/>
    <property type="match status" value="1"/>
</dbReference>
<evidence type="ECO:0000313" key="2">
    <source>
        <dbReference type="EMBL" id="UNY99409.1"/>
    </source>
</evidence>
<dbReference type="EMBL" id="CP094326">
    <property type="protein sequence ID" value="UNY99409.1"/>
    <property type="molecule type" value="Genomic_DNA"/>
</dbReference>
<keyword evidence="3" id="KW-1185">Reference proteome</keyword>
<dbReference type="SUPFAM" id="SSF51206">
    <property type="entry name" value="cAMP-binding domain-like"/>
    <property type="match status" value="1"/>
</dbReference>
<dbReference type="PANTHER" id="PTHR24567:SF26">
    <property type="entry name" value="REGULATORY PROTEIN YEIL"/>
    <property type="match status" value="1"/>
</dbReference>
<dbReference type="Gene3D" id="2.60.120.10">
    <property type="entry name" value="Jelly Rolls"/>
    <property type="match status" value="1"/>
</dbReference>
<accession>A0ABY3YNR2</accession>
<reference evidence="2 3" key="1">
    <citation type="journal article" date="2018" name="Int. J. Syst. Evol. Microbiol.">
        <title>Zhouia spongiae sp. nov., isolated from a marine sponge.</title>
        <authorList>
            <person name="Zhuang L."/>
            <person name="Lin B."/>
            <person name="Qin F."/>
            <person name="Luo L."/>
        </authorList>
    </citation>
    <scope>NUCLEOTIDE SEQUENCE [LARGE SCALE GENOMIC DNA]</scope>
    <source>
        <strain evidence="2 3">HN-Y44</strain>
    </source>
</reference>
<proteinExistence type="predicted"/>
<dbReference type="PROSITE" id="PS50042">
    <property type="entry name" value="CNMP_BINDING_3"/>
    <property type="match status" value="1"/>
</dbReference>
<feature type="domain" description="Cyclic nucleotide-binding" evidence="1">
    <location>
        <begin position="8"/>
        <end position="128"/>
    </location>
</feature>
<evidence type="ECO:0000313" key="3">
    <source>
        <dbReference type="Proteomes" id="UP000829476"/>
    </source>
</evidence>
<dbReference type="CDD" id="cd00038">
    <property type="entry name" value="CAP_ED"/>
    <property type="match status" value="1"/>
</dbReference>
<dbReference type="InterPro" id="IPR014710">
    <property type="entry name" value="RmlC-like_jellyroll"/>
</dbReference>
<protein>
    <submittedName>
        <fullName evidence="2">Crp/Fnr family transcriptional regulator</fullName>
    </submittedName>
</protein>
<dbReference type="PANTHER" id="PTHR24567">
    <property type="entry name" value="CRP FAMILY TRANSCRIPTIONAL REGULATORY PROTEIN"/>
    <property type="match status" value="1"/>
</dbReference>
<dbReference type="InterPro" id="IPR018490">
    <property type="entry name" value="cNMP-bd_dom_sf"/>
</dbReference>
<dbReference type="InterPro" id="IPR050397">
    <property type="entry name" value="Env_Response_Regulators"/>
</dbReference>
<dbReference type="RefSeq" id="WP_242937782.1">
    <property type="nucleotide sequence ID" value="NZ_CP094326.1"/>
</dbReference>
<evidence type="ECO:0000259" key="1">
    <source>
        <dbReference type="PROSITE" id="PS50042"/>
    </source>
</evidence>